<keyword evidence="1" id="KW-0472">Membrane</keyword>
<dbReference type="InterPro" id="IPR030395">
    <property type="entry name" value="GP_PDE_dom"/>
</dbReference>
<evidence type="ECO:0000256" key="1">
    <source>
        <dbReference type="SAM" id="Phobius"/>
    </source>
</evidence>
<sequence length="599" mass="67805">MSTLTKDTLRILKYNRKNAFFFSLVFRLVTTTLYLFALDRGLFIALKLAGYSYLTAANIGDFLLKPWTIVILAVLIFFGILILIFETGCFLTLFQGIYYTRKLKPWEILSGGLIKLWDEIRKKNWRLGLLILANYTLANLYLIYRFFTHIKPLDFVMDEILSEPMGKVILTLVIILLLVAVVPGLYTFHACMVEQKNFREGYLRSWWLLRHRIPKVICLLTIYYGAFVLLLKLVYFFCVLITAVAVILFTDNRLALAFLPAACARIDLVLLFLSSMLLAMGNYGALSVQYFQFSSRVLKKSGNISDSGTRWANRKTALISISAATIFSLLTLFHVVYNGSAIAGGILSTVQITAHRGSSKEAPENTMAAIKQAVADLSDYAEIDVQETKDGVVVLGHDSTLRRVAGVNRTIGSYTFEELQALDVGGWFSEDFKEEKIPTLEEVMEYCKGKINLNIEIKGAGDDSLLPEKVALLIDKYQMAEQCVVTSSRFTYLSRIKKLDEKIRTGYIVSAAYGNYYSSDDIDLISLQSSFVTERLVEAAHQKGKAVHAWTVNSKSEMERMKMLSVDNIITDYPVLAREIIYREEAAENLLEYLRLVLK</sequence>
<feature type="domain" description="GP-PDE" evidence="2">
    <location>
        <begin position="350"/>
        <end position="581"/>
    </location>
</feature>
<feature type="transmembrane region" description="Helical" evidence="1">
    <location>
        <begin position="269"/>
        <end position="291"/>
    </location>
</feature>
<dbReference type="PANTHER" id="PTHR46211">
    <property type="entry name" value="GLYCEROPHOSPHORYL DIESTER PHOSPHODIESTERASE"/>
    <property type="match status" value="1"/>
</dbReference>
<protein>
    <submittedName>
        <fullName evidence="3">Glycerophosphodiester phosphodiesterase</fullName>
    </submittedName>
</protein>
<feature type="transmembrane region" description="Helical" evidence="1">
    <location>
        <begin position="20"/>
        <end position="38"/>
    </location>
</feature>
<dbReference type="Proteomes" id="UP001163115">
    <property type="component" value="Chromosome"/>
</dbReference>
<keyword evidence="1" id="KW-0812">Transmembrane</keyword>
<organism evidence="3 4">
    <name type="scientific">Lacrimispora xylanolytica</name>
    <dbReference type="NCBI Taxonomy" id="29375"/>
    <lineage>
        <taxon>Bacteria</taxon>
        <taxon>Bacillati</taxon>
        <taxon>Bacillota</taxon>
        <taxon>Clostridia</taxon>
        <taxon>Lachnospirales</taxon>
        <taxon>Lachnospiraceae</taxon>
        <taxon>Lacrimispora</taxon>
    </lineage>
</organism>
<evidence type="ECO:0000313" key="3">
    <source>
        <dbReference type="EMBL" id="WAJ24194.1"/>
    </source>
</evidence>
<evidence type="ECO:0000259" key="2">
    <source>
        <dbReference type="PROSITE" id="PS51704"/>
    </source>
</evidence>
<feature type="transmembrane region" description="Helical" evidence="1">
    <location>
        <begin position="167"/>
        <end position="188"/>
    </location>
</feature>
<dbReference type="Pfam" id="PF03009">
    <property type="entry name" value="GDPD"/>
    <property type="match status" value="1"/>
</dbReference>
<dbReference type="InterPro" id="IPR018476">
    <property type="entry name" value="GlyceroP-diester-Pdiesterase_M"/>
</dbReference>
<dbReference type="PANTHER" id="PTHR46211:SF8">
    <property type="entry name" value="PHOSPHODIESTERASE"/>
    <property type="match status" value="1"/>
</dbReference>
<feature type="transmembrane region" description="Helical" evidence="1">
    <location>
        <begin position="317"/>
        <end position="337"/>
    </location>
</feature>
<name>A0ABY7AED2_9FIRM</name>
<dbReference type="RefSeq" id="WP_268115383.1">
    <property type="nucleotide sequence ID" value="NZ_CP113524.1"/>
</dbReference>
<proteinExistence type="predicted"/>
<accession>A0ABY7AED2</accession>
<keyword evidence="1" id="KW-1133">Transmembrane helix</keyword>
<dbReference type="EMBL" id="CP113524">
    <property type="protein sequence ID" value="WAJ24194.1"/>
    <property type="molecule type" value="Genomic_DNA"/>
</dbReference>
<feature type="transmembrane region" description="Helical" evidence="1">
    <location>
        <begin position="216"/>
        <end position="249"/>
    </location>
</feature>
<keyword evidence="4" id="KW-1185">Reference proteome</keyword>
<dbReference type="PROSITE" id="PS51704">
    <property type="entry name" value="GP_PDE"/>
    <property type="match status" value="1"/>
</dbReference>
<feature type="transmembrane region" description="Helical" evidence="1">
    <location>
        <begin position="127"/>
        <end position="147"/>
    </location>
</feature>
<gene>
    <name evidence="3" type="ORF">OW255_01310</name>
</gene>
<dbReference type="Gene3D" id="3.20.20.190">
    <property type="entry name" value="Phosphatidylinositol (PI) phosphodiesterase"/>
    <property type="match status" value="1"/>
</dbReference>
<dbReference type="SUPFAM" id="SSF51695">
    <property type="entry name" value="PLC-like phosphodiesterases"/>
    <property type="match status" value="1"/>
</dbReference>
<feature type="transmembrane region" description="Helical" evidence="1">
    <location>
        <begin position="67"/>
        <end position="94"/>
    </location>
</feature>
<reference evidence="3" key="1">
    <citation type="submission" date="2022-11" db="EMBL/GenBank/DDBJ databases">
        <title>Lacrimispora xylanolytica sy1, complete genome.</title>
        <authorList>
            <person name="Choi S."/>
        </authorList>
    </citation>
    <scope>NUCLEOTIDE SEQUENCE</scope>
    <source>
        <strain evidence="3">Sy1</strain>
    </source>
</reference>
<dbReference type="InterPro" id="IPR017946">
    <property type="entry name" value="PLC-like_Pdiesterase_TIM-brl"/>
</dbReference>
<evidence type="ECO:0000313" key="4">
    <source>
        <dbReference type="Proteomes" id="UP001163115"/>
    </source>
</evidence>
<dbReference type="CDD" id="cd08579">
    <property type="entry name" value="GDPD_memb_like"/>
    <property type="match status" value="1"/>
</dbReference>
<dbReference type="Pfam" id="PF10110">
    <property type="entry name" value="GPDPase_memb"/>
    <property type="match status" value="1"/>
</dbReference>